<dbReference type="InterPro" id="IPR011711">
    <property type="entry name" value="GntR_C"/>
</dbReference>
<dbReference type="InterPro" id="IPR008920">
    <property type="entry name" value="TF_FadR/GntR_C"/>
</dbReference>
<dbReference type="PANTHER" id="PTHR43537:SF5">
    <property type="entry name" value="UXU OPERON TRANSCRIPTIONAL REGULATOR"/>
    <property type="match status" value="1"/>
</dbReference>
<dbReference type="SMART" id="SM00345">
    <property type="entry name" value="HTH_GNTR"/>
    <property type="match status" value="1"/>
</dbReference>
<dbReference type="InterPro" id="IPR036388">
    <property type="entry name" value="WH-like_DNA-bd_sf"/>
</dbReference>
<evidence type="ECO:0000259" key="4">
    <source>
        <dbReference type="PROSITE" id="PS50949"/>
    </source>
</evidence>
<dbReference type="RefSeq" id="WP_315400141.1">
    <property type="nucleotide sequence ID" value="NZ_JBDJLH010000004.1"/>
</dbReference>
<dbReference type="InterPro" id="IPR000524">
    <property type="entry name" value="Tscrpt_reg_HTH_GntR"/>
</dbReference>
<keyword evidence="2" id="KW-0238">DNA-binding</keyword>
<evidence type="ECO:0000256" key="2">
    <source>
        <dbReference type="ARBA" id="ARBA00023125"/>
    </source>
</evidence>
<evidence type="ECO:0000256" key="3">
    <source>
        <dbReference type="ARBA" id="ARBA00023163"/>
    </source>
</evidence>
<dbReference type="EMBL" id="JBDJNQ010000003">
    <property type="protein sequence ID" value="MEN5377214.1"/>
    <property type="molecule type" value="Genomic_DNA"/>
</dbReference>
<feature type="domain" description="HTH gntR-type" evidence="4">
    <location>
        <begin position="11"/>
        <end position="79"/>
    </location>
</feature>
<name>A0ABV0BUI6_9SPHI</name>
<dbReference type="PANTHER" id="PTHR43537">
    <property type="entry name" value="TRANSCRIPTIONAL REGULATOR, GNTR FAMILY"/>
    <property type="match status" value="1"/>
</dbReference>
<keyword evidence="3" id="KW-0804">Transcription</keyword>
<dbReference type="Proteomes" id="UP001409291">
    <property type="component" value="Unassembled WGS sequence"/>
</dbReference>
<keyword evidence="1" id="KW-0805">Transcription regulation</keyword>
<dbReference type="Gene3D" id="1.10.10.10">
    <property type="entry name" value="Winged helix-like DNA-binding domain superfamily/Winged helix DNA-binding domain"/>
    <property type="match status" value="1"/>
</dbReference>
<comment type="caution">
    <text evidence="5">The sequence shown here is derived from an EMBL/GenBank/DDBJ whole genome shotgun (WGS) entry which is preliminary data.</text>
</comment>
<dbReference type="PROSITE" id="PS50949">
    <property type="entry name" value="HTH_GNTR"/>
    <property type="match status" value="1"/>
</dbReference>
<dbReference type="Pfam" id="PF07729">
    <property type="entry name" value="FCD"/>
    <property type="match status" value="1"/>
</dbReference>
<dbReference type="SMART" id="SM00895">
    <property type="entry name" value="FCD"/>
    <property type="match status" value="1"/>
</dbReference>
<proteinExistence type="predicted"/>
<keyword evidence="6" id="KW-1185">Reference proteome</keyword>
<dbReference type="CDD" id="cd07377">
    <property type="entry name" value="WHTH_GntR"/>
    <property type="match status" value="1"/>
</dbReference>
<organism evidence="5 6">
    <name type="scientific">Sphingobacterium kitahiroshimense</name>
    <dbReference type="NCBI Taxonomy" id="470446"/>
    <lineage>
        <taxon>Bacteria</taxon>
        <taxon>Pseudomonadati</taxon>
        <taxon>Bacteroidota</taxon>
        <taxon>Sphingobacteriia</taxon>
        <taxon>Sphingobacteriales</taxon>
        <taxon>Sphingobacteriaceae</taxon>
        <taxon>Sphingobacterium</taxon>
    </lineage>
</organism>
<dbReference type="InterPro" id="IPR036390">
    <property type="entry name" value="WH_DNA-bd_sf"/>
</dbReference>
<dbReference type="PRINTS" id="PR00035">
    <property type="entry name" value="HTHGNTR"/>
</dbReference>
<dbReference type="SUPFAM" id="SSF46785">
    <property type="entry name" value="Winged helix' DNA-binding domain"/>
    <property type="match status" value="1"/>
</dbReference>
<evidence type="ECO:0000256" key="1">
    <source>
        <dbReference type="ARBA" id="ARBA00023015"/>
    </source>
</evidence>
<sequence>MLEKFESIDTSSLVDKVENHIIDLIRARNIQIGESLPKELELSESFGVSRTVIREALLRLRMMGLIESRKNKGAVLTNPNLLTPLKKVFHPAMLDDDTLKDIFEMRLALEVGMAELIFDRVTATDIAELEEIVEMEMRNSDGRSFLIQEEVAFHGKLYKISGNKMLMEFQELLLPIFQYVHDGGLLNQQFFSNDFISHKQLIVLLKEGDVSSFRDGMRKHLDNHYHRLLKH</sequence>
<reference evidence="5 6" key="1">
    <citation type="submission" date="2024-04" db="EMBL/GenBank/DDBJ databases">
        <title>WGS of bacteria from Torrens River.</title>
        <authorList>
            <person name="Wyrsch E.R."/>
            <person name="Drigo B."/>
        </authorList>
    </citation>
    <scope>NUCLEOTIDE SEQUENCE [LARGE SCALE GENOMIC DNA]</scope>
    <source>
        <strain evidence="5 6">TWI391</strain>
    </source>
</reference>
<evidence type="ECO:0000313" key="6">
    <source>
        <dbReference type="Proteomes" id="UP001409291"/>
    </source>
</evidence>
<dbReference type="Gene3D" id="1.20.120.530">
    <property type="entry name" value="GntR ligand-binding domain-like"/>
    <property type="match status" value="1"/>
</dbReference>
<dbReference type="Pfam" id="PF00392">
    <property type="entry name" value="GntR"/>
    <property type="match status" value="1"/>
</dbReference>
<accession>A0ABV0BUI6</accession>
<evidence type="ECO:0000313" key="5">
    <source>
        <dbReference type="EMBL" id="MEN5377214.1"/>
    </source>
</evidence>
<dbReference type="SUPFAM" id="SSF48008">
    <property type="entry name" value="GntR ligand-binding domain-like"/>
    <property type="match status" value="1"/>
</dbReference>
<gene>
    <name evidence="5" type="ORF">ABE541_08080</name>
</gene>
<protein>
    <submittedName>
        <fullName evidence="5">FCD domain-containing protein</fullName>
    </submittedName>
</protein>